<sequence length="133" mass="16250">MGYQRAETFDFLGFTHYCGKSRNGKFRVKRKTSKKKFRAKVKEFNQWVKLIRNKLHIGDIFDLTKQKLNGHYQYYGITDNSYMISQFCLEIKKALFKWLNRRSQRRSFDLDKFKMYMKHNPLPKPKIYVNVYK</sequence>
<protein>
    <submittedName>
        <fullName evidence="1">Group II intron maturase</fullName>
    </submittedName>
</protein>
<evidence type="ECO:0000313" key="1">
    <source>
        <dbReference type="EMBL" id="PPK45561.1"/>
    </source>
</evidence>
<name>A0A2S6FV70_9CLOT</name>
<dbReference type="EMBL" id="PTIS01000019">
    <property type="protein sequence ID" value="PPK45561.1"/>
    <property type="molecule type" value="Genomic_DNA"/>
</dbReference>
<dbReference type="AlphaFoldDB" id="A0A2S6FV70"/>
<organism evidence="1 2">
    <name type="scientific">Clostridium algidicarnis DSM 15099</name>
    <dbReference type="NCBI Taxonomy" id="1121295"/>
    <lineage>
        <taxon>Bacteria</taxon>
        <taxon>Bacillati</taxon>
        <taxon>Bacillota</taxon>
        <taxon>Clostridia</taxon>
        <taxon>Eubacteriales</taxon>
        <taxon>Clostridiaceae</taxon>
        <taxon>Clostridium</taxon>
    </lineage>
</organism>
<comment type="caution">
    <text evidence="1">The sequence shown here is derived from an EMBL/GenBank/DDBJ whole genome shotgun (WGS) entry which is preliminary data.</text>
</comment>
<reference evidence="1 2" key="1">
    <citation type="submission" date="2018-02" db="EMBL/GenBank/DDBJ databases">
        <title>Genomic Encyclopedia of Archaeal and Bacterial Type Strains, Phase II (KMG-II): from individual species to whole genera.</title>
        <authorList>
            <person name="Goeker M."/>
        </authorList>
    </citation>
    <scope>NUCLEOTIDE SEQUENCE [LARGE SCALE GENOMIC DNA]</scope>
    <source>
        <strain evidence="1 2">DSM 15099</strain>
    </source>
</reference>
<accession>A0A2S6FV70</accession>
<proteinExistence type="predicted"/>
<dbReference type="Proteomes" id="UP000239863">
    <property type="component" value="Unassembled WGS sequence"/>
</dbReference>
<evidence type="ECO:0000313" key="2">
    <source>
        <dbReference type="Proteomes" id="UP000239863"/>
    </source>
</evidence>
<dbReference type="RefSeq" id="WP_341456786.1">
    <property type="nucleotide sequence ID" value="NZ_PTIS01000019.1"/>
</dbReference>
<gene>
    <name evidence="1" type="ORF">BD821_11915</name>
</gene>